<dbReference type="InterPro" id="IPR010540">
    <property type="entry name" value="CmpB_TMEM229"/>
</dbReference>
<evidence type="ECO:0000313" key="4">
    <source>
        <dbReference type="EMBL" id="NVH57585.1"/>
    </source>
</evidence>
<keyword evidence="1" id="KW-0175">Coiled coil</keyword>
<dbReference type="EMBL" id="JAAIUO010000001">
    <property type="protein sequence ID" value="NSK13286.1"/>
    <property type="molecule type" value="Genomic_DNA"/>
</dbReference>
<feature type="transmembrane region" description="Helical" evidence="2">
    <location>
        <begin position="132"/>
        <end position="154"/>
    </location>
</feature>
<reference evidence="5 6" key="1">
    <citation type="journal article" date="2020" name="Cell Host Microbe">
        <title>Functional and Genomic Variation between Human-Derived Isolates of Lachnospiraceae Reveals Inter- and Intra-Species Diversity.</title>
        <authorList>
            <person name="Sorbara M.T."/>
            <person name="Littmann E.R."/>
            <person name="Fontana E."/>
            <person name="Moody T.U."/>
            <person name="Kohout C.E."/>
            <person name="Gjonbalaj M."/>
            <person name="Eaton V."/>
            <person name="Seok R."/>
            <person name="Leiner I.M."/>
            <person name="Pamer E.G."/>
        </authorList>
    </citation>
    <scope>NUCLEOTIDE SEQUENCE [LARGE SCALE GENOMIC DNA]</scope>
    <source>
        <strain evidence="4 5">MSK.17.11</strain>
        <strain evidence="3 6">MSK.17.38</strain>
    </source>
</reference>
<feature type="transmembrane region" description="Helical" evidence="2">
    <location>
        <begin position="105"/>
        <end position="125"/>
    </location>
</feature>
<dbReference type="AlphaFoldDB" id="A0A850HCQ6"/>
<feature type="transmembrane region" description="Helical" evidence="2">
    <location>
        <begin position="66"/>
        <end position="85"/>
    </location>
</feature>
<comment type="caution">
    <text evidence="4">The sequence shown here is derived from an EMBL/GenBank/DDBJ whole genome shotgun (WGS) entry which is preliminary data.</text>
</comment>
<proteinExistence type="predicted"/>
<reference evidence="4" key="2">
    <citation type="submission" date="2020-02" db="EMBL/GenBank/DDBJ databases">
        <authorList>
            <person name="Littmann E."/>
            <person name="Sorbara M."/>
        </authorList>
    </citation>
    <scope>NUCLEOTIDE SEQUENCE</scope>
    <source>
        <strain evidence="4">MSK.17.11</strain>
        <strain evidence="3">MSK.17.38</strain>
    </source>
</reference>
<protein>
    <recommendedName>
        <fullName evidence="7">ABC transporter permease</fullName>
    </recommendedName>
</protein>
<dbReference type="Proteomes" id="UP000701680">
    <property type="component" value="Unassembled WGS sequence"/>
</dbReference>
<keyword evidence="2" id="KW-0472">Membrane</keyword>
<keyword evidence="5" id="KW-1185">Reference proteome</keyword>
<accession>A0A850HCQ6</accession>
<evidence type="ECO:0000256" key="2">
    <source>
        <dbReference type="SAM" id="Phobius"/>
    </source>
</evidence>
<sequence length="254" mass="29309">MLLLYDFLWCFFIYGLLGWCTEVAFAAVKSGKFVNRGFLNGPICPVYGVGVGIVVFLLYDYRDRIVLLYVLSTILVTFIEWLTGYLMDKIFHHKWWDYSHMPLNIGGYVCLLFSLVWGVACVFIVKVIHPLIARIVGMIPITAGVVILCVLVGATCADICVTTLRVLKMNHHLDMMERVAEELKELSDKLGENIYENVMEQHERAEKLREKYTELAKTSTHLGSRFVKAFPKMQSRRHQDLLEEIRQNLKKGRR</sequence>
<dbReference type="RefSeq" id="WP_173814071.1">
    <property type="nucleotide sequence ID" value="NZ_JAAITX010000001.1"/>
</dbReference>
<evidence type="ECO:0000256" key="1">
    <source>
        <dbReference type="SAM" id="Coils"/>
    </source>
</evidence>
<evidence type="ECO:0000313" key="6">
    <source>
        <dbReference type="Proteomes" id="UP000701680"/>
    </source>
</evidence>
<dbReference type="Pfam" id="PF06541">
    <property type="entry name" value="ABC_trans_CmpB"/>
    <property type="match status" value="1"/>
</dbReference>
<name>A0A850HCQ6_9FIRM</name>
<evidence type="ECO:0000313" key="3">
    <source>
        <dbReference type="EMBL" id="NSK13286.1"/>
    </source>
</evidence>
<evidence type="ECO:0000313" key="5">
    <source>
        <dbReference type="Proteomes" id="UP000528555"/>
    </source>
</evidence>
<organism evidence="4 5">
    <name type="scientific">Dorea phocaeensis</name>
    <dbReference type="NCBI Taxonomy" id="2040291"/>
    <lineage>
        <taxon>Bacteria</taxon>
        <taxon>Bacillati</taxon>
        <taxon>Bacillota</taxon>
        <taxon>Clostridia</taxon>
        <taxon>Lachnospirales</taxon>
        <taxon>Lachnospiraceae</taxon>
        <taxon>Dorea</taxon>
    </lineage>
</organism>
<feature type="transmembrane region" description="Helical" evidence="2">
    <location>
        <begin position="39"/>
        <end position="59"/>
    </location>
</feature>
<feature type="coiled-coil region" evidence="1">
    <location>
        <begin position="169"/>
        <end position="218"/>
    </location>
</feature>
<keyword evidence="2" id="KW-1133">Transmembrane helix</keyword>
<dbReference type="EMBL" id="JAAITX010000001">
    <property type="protein sequence ID" value="NVH57585.1"/>
    <property type="molecule type" value="Genomic_DNA"/>
</dbReference>
<keyword evidence="2" id="KW-0812">Transmembrane</keyword>
<feature type="transmembrane region" description="Helical" evidence="2">
    <location>
        <begin position="7"/>
        <end position="27"/>
    </location>
</feature>
<evidence type="ECO:0008006" key="7">
    <source>
        <dbReference type="Google" id="ProtNLM"/>
    </source>
</evidence>
<gene>
    <name evidence="4" type="ORF">G5A66_02740</name>
    <name evidence="3" type="ORF">G5A75_00070</name>
</gene>
<dbReference type="Proteomes" id="UP000528555">
    <property type="component" value="Unassembled WGS sequence"/>
</dbReference>